<dbReference type="CDD" id="cd11713">
    <property type="entry name" value="GINS_A_psf3"/>
    <property type="match status" value="1"/>
</dbReference>
<evidence type="ECO:0000259" key="5">
    <source>
        <dbReference type="Pfam" id="PF05916"/>
    </source>
</evidence>
<dbReference type="CDD" id="cd21693">
    <property type="entry name" value="GINS_B_Psf3"/>
    <property type="match status" value="1"/>
</dbReference>
<organism evidence="7 8">
    <name type="scientific">Ceratopteris richardii</name>
    <name type="common">Triangle waterfern</name>
    <dbReference type="NCBI Taxonomy" id="49495"/>
    <lineage>
        <taxon>Eukaryota</taxon>
        <taxon>Viridiplantae</taxon>
        <taxon>Streptophyta</taxon>
        <taxon>Embryophyta</taxon>
        <taxon>Tracheophyta</taxon>
        <taxon>Polypodiopsida</taxon>
        <taxon>Polypodiidae</taxon>
        <taxon>Polypodiales</taxon>
        <taxon>Pteridineae</taxon>
        <taxon>Pteridaceae</taxon>
        <taxon>Parkerioideae</taxon>
        <taxon>Ceratopteris</taxon>
    </lineage>
</organism>
<evidence type="ECO:0000313" key="7">
    <source>
        <dbReference type="EMBL" id="KAH7330772.1"/>
    </source>
</evidence>
<keyword evidence="3" id="KW-0235">DNA replication</keyword>
<evidence type="ECO:0000313" key="8">
    <source>
        <dbReference type="Proteomes" id="UP000825935"/>
    </source>
</evidence>
<dbReference type="PANTHER" id="PTHR22768">
    <property type="entry name" value="DNA REPLICATION COMPLEX GINS PROTEIN PSF3"/>
    <property type="match status" value="1"/>
</dbReference>
<evidence type="ECO:0000256" key="3">
    <source>
        <dbReference type="ARBA" id="ARBA00022705"/>
    </source>
</evidence>
<dbReference type="PANTHER" id="PTHR22768:SF0">
    <property type="entry name" value="DNA REPLICATION COMPLEX GINS PROTEIN PSF3"/>
    <property type="match status" value="1"/>
</dbReference>
<evidence type="ECO:0000256" key="4">
    <source>
        <dbReference type="ARBA" id="ARBA00023242"/>
    </source>
</evidence>
<dbReference type="AlphaFoldDB" id="A0A8T2SE15"/>
<dbReference type="OrthoDB" id="10251744at2759"/>
<feature type="domain" description="GINS subunit" evidence="5">
    <location>
        <begin position="69"/>
        <end position="165"/>
    </location>
</feature>
<evidence type="ECO:0000259" key="6">
    <source>
        <dbReference type="Pfam" id="PF22466"/>
    </source>
</evidence>
<dbReference type="Pfam" id="PF22466">
    <property type="entry name" value="PSF3_N"/>
    <property type="match status" value="1"/>
</dbReference>
<dbReference type="InterPro" id="IPR055221">
    <property type="entry name" value="PSF3_N"/>
</dbReference>
<name>A0A8T2SE15_CERRI</name>
<dbReference type="InterPro" id="IPR010492">
    <property type="entry name" value="GINS_Psf3"/>
</dbReference>
<dbReference type="GO" id="GO:1902975">
    <property type="term" value="P:mitotic DNA replication initiation"/>
    <property type="evidence" value="ECO:0007669"/>
    <property type="project" value="TreeGrafter"/>
</dbReference>
<dbReference type="EMBL" id="CM035425">
    <property type="protein sequence ID" value="KAH7330772.1"/>
    <property type="molecule type" value="Genomic_DNA"/>
</dbReference>
<proteinExistence type="inferred from homology"/>
<keyword evidence="4" id="KW-0539">Nucleus</keyword>
<accession>A0A8T2SE15</accession>
<dbReference type="Proteomes" id="UP000825935">
    <property type="component" value="Chromosome 20"/>
</dbReference>
<protein>
    <recommendedName>
        <fullName evidence="9">GINS subunit domain-containing protein</fullName>
    </recommendedName>
</protein>
<dbReference type="InterPro" id="IPR036224">
    <property type="entry name" value="GINS_bundle-like_dom_sf"/>
</dbReference>
<evidence type="ECO:0000256" key="1">
    <source>
        <dbReference type="ARBA" id="ARBA00004123"/>
    </source>
</evidence>
<sequence length="187" mass="20967">MSSYYDLDDLLAEEETVSVVFRVAADGVGILDPGSEDNNVEQGAKVDVPLWLAQDLCQRQAAFINLPGYFSQRVRKEMQADPGCVDIRTRCPYFYGVGCKLVPITNDATLGSFLLYTLRGRYKDILSKAHSAAISSTPKVMQILSREETMLFQAGRDSMTAFKRWRVEGTRMERAAVLGKKRKSQEL</sequence>
<evidence type="ECO:0008006" key="9">
    <source>
        <dbReference type="Google" id="ProtNLM"/>
    </source>
</evidence>
<dbReference type="InterPro" id="IPR021151">
    <property type="entry name" value="GINS_A"/>
</dbReference>
<feature type="domain" description="DNA replication complex GINS protein PSF3 N-terminal" evidence="6">
    <location>
        <begin position="5"/>
        <end position="57"/>
    </location>
</feature>
<comment type="caution">
    <text evidence="7">The sequence shown here is derived from an EMBL/GenBank/DDBJ whole genome shotgun (WGS) entry which is preliminary data.</text>
</comment>
<dbReference type="SUPFAM" id="SSF158573">
    <property type="entry name" value="GINS helical bundle-like"/>
    <property type="match status" value="1"/>
</dbReference>
<dbReference type="SUPFAM" id="SSF160059">
    <property type="entry name" value="PriA/YqbF domain"/>
    <property type="match status" value="1"/>
</dbReference>
<dbReference type="InterPro" id="IPR038437">
    <property type="entry name" value="GINS_Psf3_sf"/>
</dbReference>
<dbReference type="Gene3D" id="1.20.58.2050">
    <property type="match status" value="1"/>
</dbReference>
<comment type="subcellular location">
    <subcellularLocation>
        <location evidence="1">Nucleus</location>
    </subcellularLocation>
</comment>
<dbReference type="Pfam" id="PF05916">
    <property type="entry name" value="Sld5"/>
    <property type="match status" value="1"/>
</dbReference>
<keyword evidence="8" id="KW-1185">Reference proteome</keyword>
<comment type="similarity">
    <text evidence="2">Belongs to the GINS3/PSF3 family.</text>
</comment>
<gene>
    <name evidence="7" type="ORF">KP509_20G001000</name>
</gene>
<dbReference type="GO" id="GO:0000811">
    <property type="term" value="C:GINS complex"/>
    <property type="evidence" value="ECO:0007669"/>
    <property type="project" value="TreeGrafter"/>
</dbReference>
<dbReference type="OMA" id="IYKEGWR"/>
<reference evidence="7" key="1">
    <citation type="submission" date="2021-08" db="EMBL/GenBank/DDBJ databases">
        <title>WGS assembly of Ceratopteris richardii.</title>
        <authorList>
            <person name="Marchant D.B."/>
            <person name="Chen G."/>
            <person name="Jenkins J."/>
            <person name="Shu S."/>
            <person name="Leebens-Mack J."/>
            <person name="Grimwood J."/>
            <person name="Schmutz J."/>
            <person name="Soltis P."/>
            <person name="Soltis D."/>
            <person name="Chen Z.-H."/>
        </authorList>
    </citation>
    <scope>NUCLEOTIDE SEQUENCE</scope>
    <source>
        <strain evidence="7">Whitten #5841</strain>
        <tissue evidence="7">Leaf</tissue>
    </source>
</reference>
<evidence type="ECO:0000256" key="2">
    <source>
        <dbReference type="ARBA" id="ARBA00006343"/>
    </source>
</evidence>